<protein>
    <recommendedName>
        <fullName evidence="4">PBS lyase HEAT domain protein repeat-containing protein</fullName>
    </recommendedName>
</protein>
<dbReference type="EMBL" id="CP001032">
    <property type="protein sequence ID" value="ACB76787.1"/>
    <property type="molecule type" value="Genomic_DNA"/>
</dbReference>
<evidence type="ECO:0000313" key="2">
    <source>
        <dbReference type="EMBL" id="ACB76787.1"/>
    </source>
</evidence>
<evidence type="ECO:0000256" key="1">
    <source>
        <dbReference type="SAM" id="MobiDB-lite"/>
    </source>
</evidence>
<organism evidence="2 3">
    <name type="scientific">Opitutus terrae (strain DSM 11246 / JCM 15787 / PB90-1)</name>
    <dbReference type="NCBI Taxonomy" id="452637"/>
    <lineage>
        <taxon>Bacteria</taxon>
        <taxon>Pseudomonadati</taxon>
        <taxon>Verrucomicrobiota</taxon>
        <taxon>Opitutia</taxon>
        <taxon>Opitutales</taxon>
        <taxon>Opitutaceae</taxon>
        <taxon>Opitutus</taxon>
    </lineage>
</organism>
<accession>B1ZVC0</accession>
<dbReference type="InterPro" id="IPR011989">
    <property type="entry name" value="ARM-like"/>
</dbReference>
<dbReference type="RefSeq" id="WP_012376316.1">
    <property type="nucleotide sequence ID" value="NC_010571.1"/>
</dbReference>
<name>B1ZVC0_OPITP</name>
<dbReference type="HOGENOM" id="CLU_1389007_0_0_0"/>
<feature type="region of interest" description="Disordered" evidence="1">
    <location>
        <begin position="1"/>
        <end position="28"/>
    </location>
</feature>
<dbReference type="STRING" id="452637.Oter_3510"/>
<dbReference type="Gene3D" id="1.25.10.10">
    <property type="entry name" value="Leucine-rich Repeat Variant"/>
    <property type="match status" value="1"/>
</dbReference>
<dbReference type="Proteomes" id="UP000007013">
    <property type="component" value="Chromosome"/>
</dbReference>
<keyword evidence="3" id="KW-1185">Reference proteome</keyword>
<dbReference type="KEGG" id="ote:Oter_3510"/>
<evidence type="ECO:0008006" key="4">
    <source>
        <dbReference type="Google" id="ProtNLM"/>
    </source>
</evidence>
<reference evidence="2 3" key="1">
    <citation type="journal article" date="2011" name="J. Bacteriol.">
        <title>Genome sequence of the verrucomicrobium Opitutus terrae PB90-1, an abundant inhabitant of rice paddy soil ecosystems.</title>
        <authorList>
            <person name="van Passel M.W."/>
            <person name="Kant R."/>
            <person name="Palva A."/>
            <person name="Copeland A."/>
            <person name="Lucas S."/>
            <person name="Lapidus A."/>
            <person name="Glavina del Rio T."/>
            <person name="Pitluck S."/>
            <person name="Goltsman E."/>
            <person name="Clum A."/>
            <person name="Sun H."/>
            <person name="Schmutz J."/>
            <person name="Larimer F.W."/>
            <person name="Land M.L."/>
            <person name="Hauser L."/>
            <person name="Kyrpides N."/>
            <person name="Mikhailova N."/>
            <person name="Richardson P.P."/>
            <person name="Janssen P.H."/>
            <person name="de Vos W.M."/>
            <person name="Smidt H."/>
        </authorList>
    </citation>
    <scope>NUCLEOTIDE SEQUENCE [LARGE SCALE GENOMIC DNA]</scope>
    <source>
        <strain evidence="3">DSM 11246 / JCM 15787 / PB90-1</strain>
    </source>
</reference>
<proteinExistence type="predicted"/>
<feature type="compositionally biased region" description="Basic and acidic residues" evidence="1">
    <location>
        <begin position="18"/>
        <end position="28"/>
    </location>
</feature>
<gene>
    <name evidence="2" type="ordered locus">Oter_3510</name>
</gene>
<sequence length="196" mass="21359">MVDDSPQENTSEGVQSVERPDLQERDRWFTATPDPWREIVRLEFGGDRSFASTVQQMVLNADRSQWPELEARLITALGQAELTVAGRQFICRTLGWIGSAQCVPAAAALLRRDDSADDARLALDGLDDPAVGGAYREALGWLRGRAKLGVIGSIVTRNDTAAVERLTAIALDEKETPEVRAGAERAVERLAGRAST</sequence>
<evidence type="ECO:0000313" key="3">
    <source>
        <dbReference type="Proteomes" id="UP000007013"/>
    </source>
</evidence>
<dbReference type="AlphaFoldDB" id="B1ZVC0"/>